<evidence type="ECO:0000313" key="2">
    <source>
        <dbReference type="Proteomes" id="UP000567099"/>
    </source>
</evidence>
<dbReference type="RefSeq" id="WP_181505209.1">
    <property type="nucleotide sequence ID" value="NZ_JACDUO010000002.1"/>
</dbReference>
<dbReference type="Proteomes" id="UP000567099">
    <property type="component" value="Unassembled WGS sequence"/>
</dbReference>
<evidence type="ECO:0000313" key="1">
    <source>
        <dbReference type="EMBL" id="MBA2864452.1"/>
    </source>
</evidence>
<comment type="caution">
    <text evidence="1">The sequence shown here is derived from an EMBL/GenBank/DDBJ whole genome shotgun (WGS) entry which is preliminary data.</text>
</comment>
<dbReference type="EMBL" id="JACDUO010000002">
    <property type="protein sequence ID" value="MBA2864452.1"/>
    <property type="molecule type" value="Genomic_DNA"/>
</dbReference>
<gene>
    <name evidence="1" type="ORF">HNP94_001474</name>
</gene>
<name>A0A7J9PMJ3_METMI</name>
<reference evidence="1 2" key="1">
    <citation type="submission" date="2020-07" db="EMBL/GenBank/DDBJ databases">
        <title>Genomic Encyclopedia of Type Strains, Phase IV (KMG-V): Genome sequencing to study the core and pangenomes of soil and plant-associated prokaryotes.</title>
        <authorList>
            <person name="Whitman W."/>
        </authorList>
    </citation>
    <scope>NUCLEOTIDE SEQUENCE [LARGE SCALE GENOMIC DNA]</scope>
    <source>
        <strain evidence="1 2">C13</strain>
    </source>
</reference>
<accession>A0A7J9PMJ3</accession>
<protein>
    <submittedName>
        <fullName evidence="1">Uncharacterized protein</fullName>
    </submittedName>
</protein>
<sequence>MQNWQLINSGMNQSTHRLNVIGGWLVKYEYLDEQGSVCSMAFVADPDHEWKIERCIR</sequence>
<dbReference type="AlphaFoldDB" id="A0A7J9PMJ3"/>
<organism evidence="1 2">
    <name type="scientific">Methanococcus maripaludis</name>
    <name type="common">Methanococcus deltae</name>
    <dbReference type="NCBI Taxonomy" id="39152"/>
    <lineage>
        <taxon>Archaea</taxon>
        <taxon>Methanobacteriati</taxon>
        <taxon>Methanobacteriota</taxon>
        <taxon>Methanomada group</taxon>
        <taxon>Methanococci</taxon>
        <taxon>Methanococcales</taxon>
        <taxon>Methanococcaceae</taxon>
        <taxon>Methanococcus</taxon>
    </lineage>
</organism>
<proteinExistence type="predicted"/>